<comment type="caution">
    <text evidence="1">The sequence shown here is derived from an EMBL/GenBank/DDBJ whole genome shotgun (WGS) entry which is preliminary data.</text>
</comment>
<dbReference type="Proteomes" id="UP000189059">
    <property type="component" value="Unassembled WGS sequence"/>
</dbReference>
<organism evidence="1 2">
    <name type="scientific">Paenibacillus ihbetae</name>
    <dbReference type="NCBI Taxonomy" id="1870820"/>
    <lineage>
        <taxon>Bacteria</taxon>
        <taxon>Bacillati</taxon>
        <taxon>Bacillota</taxon>
        <taxon>Bacilli</taxon>
        <taxon>Bacillales</taxon>
        <taxon>Paenibacillaceae</taxon>
        <taxon>Paenibacillus</taxon>
    </lineage>
</organism>
<name>A0ABX3JUE1_9BACL</name>
<proteinExistence type="predicted"/>
<protein>
    <submittedName>
        <fullName evidence="1">Uncharacterized protein</fullName>
    </submittedName>
</protein>
<evidence type="ECO:0000313" key="1">
    <source>
        <dbReference type="EMBL" id="OOC61211.1"/>
    </source>
</evidence>
<dbReference type="EMBL" id="MRVI01000001">
    <property type="protein sequence ID" value="OOC61211.1"/>
    <property type="molecule type" value="Genomic_DNA"/>
</dbReference>
<evidence type="ECO:0000313" key="2">
    <source>
        <dbReference type="Proteomes" id="UP000189059"/>
    </source>
</evidence>
<keyword evidence="2" id="KW-1185">Reference proteome</keyword>
<reference evidence="1 2" key="1">
    <citation type="submission" date="2016-12" db="EMBL/GenBank/DDBJ databases">
        <title>Genome sequencing and description of Paenibacillus sp. nov. from high altitude lake in the Indian Trans- Himalayas.</title>
        <authorList>
            <person name="Kiran S."/>
            <person name="Swarnkar M.K."/>
            <person name="Rana A."/>
            <person name="Tewari R."/>
            <person name="Gulati A."/>
        </authorList>
    </citation>
    <scope>NUCLEOTIDE SEQUENCE [LARGE SCALE GENOMIC DNA]</scope>
    <source>
        <strain evidence="1 2">IHBB 9951</strain>
    </source>
</reference>
<accession>A0ABX3JUE1</accession>
<gene>
    <name evidence="1" type="ORF">BBD40_04465</name>
</gene>
<sequence>MFRNLMIKVAWQIFQPGRKMFQPPRRDKPHFFQWIHEIVHGSGHIASSMMITTNEEEPLGDLRACSKEVIEVIHQEVIHYS</sequence>